<keyword evidence="5" id="KW-0812">Transmembrane</keyword>
<organism evidence="19 20">
    <name type="scientific">Nostocoides japonicum T1-X7</name>
    <dbReference type="NCBI Taxonomy" id="1194083"/>
    <lineage>
        <taxon>Bacteria</taxon>
        <taxon>Bacillati</taxon>
        <taxon>Actinomycetota</taxon>
        <taxon>Actinomycetes</taxon>
        <taxon>Micrococcales</taxon>
        <taxon>Intrasporangiaceae</taxon>
        <taxon>Nostocoides</taxon>
    </lineage>
</organism>
<protein>
    <recommendedName>
        <fullName evidence="2">receptor protein-tyrosine kinase</fullName>
        <ecNumber evidence="2">2.7.10.1</ecNumber>
    </recommendedName>
</protein>
<comment type="caution">
    <text evidence="19">The sequence shown here is derived from an EMBL/GenBank/DDBJ whole genome shotgun (WGS) entry which is preliminary data.</text>
</comment>
<dbReference type="InterPro" id="IPR000772">
    <property type="entry name" value="Ricin_B_lectin"/>
</dbReference>
<accession>A0A077LZW0</accession>
<dbReference type="AlphaFoldDB" id="A0A077LZW0"/>
<evidence type="ECO:0000256" key="4">
    <source>
        <dbReference type="ARBA" id="ARBA00022679"/>
    </source>
</evidence>
<dbReference type="RefSeq" id="WP_157635268.1">
    <property type="nucleotide sequence ID" value="NZ_HF570958.1"/>
</dbReference>
<dbReference type="CDD" id="cd00161">
    <property type="entry name" value="beta-trefoil_Ricin-like"/>
    <property type="match status" value="1"/>
</dbReference>
<evidence type="ECO:0000256" key="7">
    <source>
        <dbReference type="ARBA" id="ARBA00022741"/>
    </source>
</evidence>
<keyword evidence="7" id="KW-0547">Nucleotide-binding</keyword>
<evidence type="ECO:0000256" key="13">
    <source>
        <dbReference type="ARBA" id="ARBA00023157"/>
    </source>
</evidence>
<comment type="subcellular location">
    <subcellularLocation>
        <location evidence="1">Cell membrane</location>
        <topology evidence="1">Single-pass type I membrane protein</topology>
    </subcellularLocation>
</comment>
<evidence type="ECO:0000313" key="20">
    <source>
        <dbReference type="Proteomes" id="UP000035721"/>
    </source>
</evidence>
<sequence length="470" mass="46645">MVIRHLSSTLRGRALRVVGAGAAAGVAVLSLAACGNSPRESIQASSQKTGPTSVSALSTDSSTTLQYTGGLQTITVPNGVGYADLEMAGGSGGNDNANDGWNRLLGSARGRGAIIGGTLKVKAGDVLTIAVAGQGGNPNGNKSNGLGGWSIAPFQGGDGGHSKGLTSGDGGGGGGASVIQLNGRVMAVAAGGGGEGGPTAAGDNYNGGGSGGFYWGYDGNQFTKSADNVGGPGGGAHNPLNNKTGASSTGAYLNGGGGGGGGGWLAGRGGYTSGVMGSGGGGGAASMSQLTDDWSTIGDTDGHQGNGYVKVTWEPTDGATASYTFVKTGTVDQLLEVNGAATYDGARVDTWEKQGGTVGDNQVWAFQRNAIDGAAGTLMNRATGKCLEVNGTDGTIDQWPCTTQENTMWTMVPNGDGGTALQVTFSIPFGPWQPGTYYLSTTRDTTENGDRLTLATSKSARTSWGQQAAL</sequence>
<evidence type="ECO:0000256" key="9">
    <source>
        <dbReference type="ARBA" id="ARBA00022840"/>
    </source>
</evidence>
<dbReference type="InterPro" id="IPR055163">
    <property type="entry name" value="ALK/LTK-like_GRD"/>
</dbReference>
<keyword evidence="6" id="KW-0732">Signal</keyword>
<evidence type="ECO:0000256" key="12">
    <source>
        <dbReference type="ARBA" id="ARBA00023137"/>
    </source>
</evidence>
<dbReference type="GO" id="GO:0005886">
    <property type="term" value="C:plasma membrane"/>
    <property type="evidence" value="ECO:0007669"/>
    <property type="project" value="UniProtKB-SubCell"/>
</dbReference>
<feature type="domain" description="Ricin B lectin" evidence="18">
    <location>
        <begin position="360"/>
        <end position="423"/>
    </location>
</feature>
<dbReference type="Pfam" id="PF12810">
    <property type="entry name" value="ALK_LTK_GRD"/>
    <property type="match status" value="1"/>
</dbReference>
<keyword evidence="13" id="KW-1015">Disulfide bond</keyword>
<keyword evidence="14" id="KW-0675">Receptor</keyword>
<dbReference type="SUPFAM" id="SSF50370">
    <property type="entry name" value="Ricin B-like lectins"/>
    <property type="match status" value="1"/>
</dbReference>
<keyword evidence="12" id="KW-0829">Tyrosine-protein kinase</keyword>
<dbReference type="GO" id="GO:0004714">
    <property type="term" value="F:transmembrane receptor protein tyrosine kinase activity"/>
    <property type="evidence" value="ECO:0007669"/>
    <property type="project" value="UniProtKB-EC"/>
</dbReference>
<evidence type="ECO:0000256" key="16">
    <source>
        <dbReference type="SAM" id="MobiDB-lite"/>
    </source>
</evidence>
<keyword evidence="9" id="KW-0067">ATP-binding</keyword>
<evidence type="ECO:0000256" key="10">
    <source>
        <dbReference type="ARBA" id="ARBA00022989"/>
    </source>
</evidence>
<keyword evidence="4" id="KW-0808">Transferase</keyword>
<keyword evidence="8" id="KW-0418">Kinase</keyword>
<dbReference type="Proteomes" id="UP000035721">
    <property type="component" value="Unassembled WGS sequence"/>
</dbReference>
<evidence type="ECO:0000256" key="3">
    <source>
        <dbReference type="ARBA" id="ARBA00022475"/>
    </source>
</evidence>
<evidence type="ECO:0000256" key="8">
    <source>
        <dbReference type="ARBA" id="ARBA00022777"/>
    </source>
</evidence>
<evidence type="ECO:0000256" key="6">
    <source>
        <dbReference type="ARBA" id="ARBA00022729"/>
    </source>
</evidence>
<keyword evidence="3" id="KW-1003">Cell membrane</keyword>
<evidence type="ECO:0000256" key="5">
    <source>
        <dbReference type="ARBA" id="ARBA00022692"/>
    </source>
</evidence>
<keyword evidence="11" id="KW-0472">Membrane</keyword>
<keyword evidence="15" id="KW-0325">Glycoprotein</keyword>
<dbReference type="OrthoDB" id="9807519at2"/>
<dbReference type="PROSITE" id="PS50231">
    <property type="entry name" value="RICIN_B_LECTIN"/>
    <property type="match status" value="1"/>
</dbReference>
<proteinExistence type="predicted"/>
<evidence type="ECO:0000256" key="14">
    <source>
        <dbReference type="ARBA" id="ARBA00023170"/>
    </source>
</evidence>
<dbReference type="GO" id="GO:0005524">
    <property type="term" value="F:ATP binding"/>
    <property type="evidence" value="ECO:0007669"/>
    <property type="project" value="UniProtKB-KW"/>
</dbReference>
<evidence type="ECO:0000256" key="1">
    <source>
        <dbReference type="ARBA" id="ARBA00004251"/>
    </source>
</evidence>
<evidence type="ECO:0000256" key="11">
    <source>
        <dbReference type="ARBA" id="ARBA00023136"/>
    </source>
</evidence>
<dbReference type="PROSITE" id="PS51257">
    <property type="entry name" value="PROKAR_LIPOPROTEIN"/>
    <property type="match status" value="1"/>
</dbReference>
<name>A0A077LZW0_9MICO</name>
<evidence type="ECO:0000259" key="17">
    <source>
        <dbReference type="Pfam" id="PF12810"/>
    </source>
</evidence>
<dbReference type="EMBL" id="CAJB01000112">
    <property type="protein sequence ID" value="CCH77484.1"/>
    <property type="molecule type" value="Genomic_DNA"/>
</dbReference>
<keyword evidence="10" id="KW-1133">Transmembrane helix</keyword>
<evidence type="ECO:0000256" key="15">
    <source>
        <dbReference type="ARBA" id="ARBA00023180"/>
    </source>
</evidence>
<evidence type="ECO:0000259" key="18">
    <source>
        <dbReference type="Pfam" id="PF14200"/>
    </source>
</evidence>
<dbReference type="STRING" id="1194083.BN12_20027"/>
<keyword evidence="20" id="KW-1185">Reference proteome</keyword>
<dbReference type="EC" id="2.7.10.1" evidence="2"/>
<evidence type="ECO:0000313" key="19">
    <source>
        <dbReference type="EMBL" id="CCH77484.1"/>
    </source>
</evidence>
<dbReference type="Gene3D" id="2.80.10.50">
    <property type="match status" value="1"/>
</dbReference>
<dbReference type="Pfam" id="PF14200">
    <property type="entry name" value="RicinB_lectin_2"/>
    <property type="match status" value="1"/>
</dbReference>
<dbReference type="InterPro" id="IPR035992">
    <property type="entry name" value="Ricin_B-like_lectins"/>
</dbReference>
<evidence type="ECO:0000256" key="2">
    <source>
        <dbReference type="ARBA" id="ARBA00011902"/>
    </source>
</evidence>
<feature type="region of interest" description="Disordered" evidence="16">
    <location>
        <begin position="151"/>
        <end position="172"/>
    </location>
</feature>
<reference evidence="19 20" key="1">
    <citation type="journal article" date="2013" name="ISME J.">
        <title>A metabolic model for members of the genus Tetrasphaera involved in enhanced biological phosphorus removal.</title>
        <authorList>
            <person name="Kristiansen R."/>
            <person name="Nguyen H.T.T."/>
            <person name="Saunders A.M."/>
            <person name="Nielsen J.L."/>
            <person name="Wimmer R."/>
            <person name="Le V.Q."/>
            <person name="McIlroy S.J."/>
            <person name="Petrovski S."/>
            <person name="Seviour R.J."/>
            <person name="Calteau A."/>
            <person name="Nielsen K.L."/>
            <person name="Nielsen P.H."/>
        </authorList>
    </citation>
    <scope>NUCLEOTIDE SEQUENCE [LARGE SCALE GENOMIC DNA]</scope>
    <source>
        <strain evidence="19 20">T1-X7</strain>
    </source>
</reference>
<gene>
    <name evidence="19" type="ORF">BN12_20027</name>
</gene>
<feature type="domain" description="ALK/LTK-like glycine-rich" evidence="17">
    <location>
        <begin position="84"/>
        <end position="312"/>
    </location>
</feature>